<dbReference type="EMBL" id="QAIC01000042">
    <property type="protein sequence ID" value="MDN4576496.1"/>
    <property type="molecule type" value="Genomic_DNA"/>
</dbReference>
<evidence type="ECO:0000313" key="3">
    <source>
        <dbReference type="Proteomes" id="UP001172788"/>
    </source>
</evidence>
<dbReference type="Proteomes" id="UP001172788">
    <property type="component" value="Unassembled WGS sequence"/>
</dbReference>
<accession>A0AAW7MUN0</accession>
<evidence type="ECO:0000313" key="4">
    <source>
        <dbReference type="Proteomes" id="UP001172791"/>
    </source>
</evidence>
<proteinExistence type="predicted"/>
<evidence type="ECO:0000313" key="2">
    <source>
        <dbReference type="EMBL" id="MDN4578574.1"/>
    </source>
</evidence>
<protein>
    <submittedName>
        <fullName evidence="1">Uncharacterized protein</fullName>
    </submittedName>
</protein>
<gene>
    <name evidence="1" type="ORF">DBA34_24885</name>
    <name evidence="2" type="ORF">DBB29_10665</name>
</gene>
<dbReference type="AlphaFoldDB" id="A0AAW7MUN0"/>
<dbReference type="EMBL" id="QAID01000039">
    <property type="protein sequence ID" value="MDN4578574.1"/>
    <property type="molecule type" value="Genomic_DNA"/>
</dbReference>
<comment type="caution">
    <text evidence="1">The sequence shown here is derived from an EMBL/GenBank/DDBJ whole genome shotgun (WGS) entry which is preliminary data.</text>
</comment>
<dbReference type="Proteomes" id="UP001172791">
    <property type="component" value="Unassembled WGS sequence"/>
</dbReference>
<keyword evidence="3" id="KW-1185">Reference proteome</keyword>
<organism evidence="1 4">
    <name type="scientific">Pandoraea cepalis</name>
    <dbReference type="NCBI Taxonomy" id="2508294"/>
    <lineage>
        <taxon>Bacteria</taxon>
        <taxon>Pseudomonadati</taxon>
        <taxon>Pseudomonadota</taxon>
        <taxon>Betaproteobacteria</taxon>
        <taxon>Burkholderiales</taxon>
        <taxon>Burkholderiaceae</taxon>
        <taxon>Pandoraea</taxon>
    </lineage>
</organism>
<name>A0AAW7MUN0_9BURK</name>
<evidence type="ECO:0000313" key="1">
    <source>
        <dbReference type="EMBL" id="MDN4576496.1"/>
    </source>
</evidence>
<reference evidence="1" key="1">
    <citation type="submission" date="2018-04" db="EMBL/GenBank/DDBJ databases">
        <authorList>
            <person name="Jy Z."/>
        </authorList>
    </citation>
    <scope>NUCLEOTIDE SEQUENCE</scope>
    <source>
        <strain evidence="2">AS13</strain>
        <strain evidence="1">LA18</strain>
    </source>
</reference>
<sequence>MRHVRRHHPLRVAARAWGIGTGGDVGRLARLTGHAGRVGRVGRVGRAGPAGFAGIDGTSDHGTMITSCRFR</sequence>